<evidence type="ECO:0000256" key="5">
    <source>
        <dbReference type="SAM" id="Phobius"/>
    </source>
</evidence>
<dbReference type="PANTHER" id="PTHR36926:SF1">
    <property type="entry name" value="COLICIN V PRODUCTION PROTEIN"/>
    <property type="match status" value="1"/>
</dbReference>
<protein>
    <submittedName>
        <fullName evidence="6">CvpA family protein</fullName>
    </submittedName>
</protein>
<feature type="transmembrane region" description="Helical" evidence="5">
    <location>
        <begin position="31"/>
        <end position="49"/>
    </location>
</feature>
<accession>A0A8J7FHL3</accession>
<evidence type="ECO:0000256" key="2">
    <source>
        <dbReference type="ARBA" id="ARBA00022692"/>
    </source>
</evidence>
<feature type="transmembrane region" description="Helical" evidence="5">
    <location>
        <begin position="100"/>
        <end position="122"/>
    </location>
</feature>
<dbReference type="RefSeq" id="WP_193951902.1">
    <property type="nucleotide sequence ID" value="NZ_JADEYS010000002.1"/>
</dbReference>
<dbReference type="PANTHER" id="PTHR36926">
    <property type="entry name" value="COLICIN V PRODUCTION PROTEIN"/>
    <property type="match status" value="1"/>
</dbReference>
<name>A0A8J7FHL3_9GAMM</name>
<dbReference type="InterPro" id="IPR052719">
    <property type="entry name" value="CvpA-like"/>
</dbReference>
<keyword evidence="3 5" id="KW-1133">Transmembrane helix</keyword>
<feature type="transmembrane region" description="Helical" evidence="5">
    <location>
        <begin position="61"/>
        <end position="88"/>
    </location>
</feature>
<keyword evidence="7" id="KW-1185">Reference proteome</keyword>
<proteinExistence type="predicted"/>
<dbReference type="GO" id="GO:0009403">
    <property type="term" value="P:toxin biosynthetic process"/>
    <property type="evidence" value="ECO:0007669"/>
    <property type="project" value="InterPro"/>
</dbReference>
<evidence type="ECO:0000256" key="1">
    <source>
        <dbReference type="ARBA" id="ARBA00004141"/>
    </source>
</evidence>
<comment type="subcellular location">
    <subcellularLocation>
        <location evidence="1">Membrane</location>
        <topology evidence="1">Multi-pass membrane protein</topology>
    </subcellularLocation>
</comment>
<evidence type="ECO:0000256" key="4">
    <source>
        <dbReference type="ARBA" id="ARBA00023136"/>
    </source>
</evidence>
<evidence type="ECO:0000256" key="3">
    <source>
        <dbReference type="ARBA" id="ARBA00022989"/>
    </source>
</evidence>
<keyword evidence="2 5" id="KW-0812">Transmembrane</keyword>
<dbReference type="Proteomes" id="UP000640333">
    <property type="component" value="Unassembled WGS sequence"/>
</dbReference>
<feature type="transmembrane region" description="Helical" evidence="5">
    <location>
        <begin position="6"/>
        <end position="24"/>
    </location>
</feature>
<sequence>MNWADWVILAIIAISCLFSVRRGFIREALSLVTWVAAFMVARTFSGPMIELLQPYIETPSLRVAAAFASLFIVTLVVGALIGQLFTMLIQATGLSATDRLLGIAFGAARGGLVVVVLVMLAGQTPAVDDPWWRESQLIPHFALMEAWTKEVAGDVADLIWNAGR</sequence>
<evidence type="ECO:0000313" key="7">
    <source>
        <dbReference type="Proteomes" id="UP000640333"/>
    </source>
</evidence>
<dbReference type="Pfam" id="PF02674">
    <property type="entry name" value="Colicin_V"/>
    <property type="match status" value="1"/>
</dbReference>
<keyword evidence="4 5" id="KW-0472">Membrane</keyword>
<dbReference type="AlphaFoldDB" id="A0A8J7FHL3"/>
<dbReference type="EMBL" id="JADEYS010000002">
    <property type="protein sequence ID" value="MBE9396223.1"/>
    <property type="molecule type" value="Genomic_DNA"/>
</dbReference>
<dbReference type="InterPro" id="IPR003825">
    <property type="entry name" value="Colicin-V_CvpA"/>
</dbReference>
<reference evidence="6" key="1">
    <citation type="submission" date="2020-10" db="EMBL/GenBank/DDBJ databases">
        <title>Bacterium isolated from coastal waters sediment.</title>
        <authorList>
            <person name="Chen R.-J."/>
            <person name="Lu D.-C."/>
            <person name="Zhu K.-L."/>
            <person name="Du Z.-J."/>
        </authorList>
    </citation>
    <scope>NUCLEOTIDE SEQUENCE</scope>
    <source>
        <strain evidence="6">N1Y112</strain>
    </source>
</reference>
<gene>
    <name evidence="6" type="ORF">IOQ59_02985</name>
</gene>
<dbReference type="GO" id="GO:0016020">
    <property type="term" value="C:membrane"/>
    <property type="evidence" value="ECO:0007669"/>
    <property type="project" value="UniProtKB-SubCell"/>
</dbReference>
<organism evidence="6 7">
    <name type="scientific">Pontibacterium sinense</name>
    <dbReference type="NCBI Taxonomy" id="2781979"/>
    <lineage>
        <taxon>Bacteria</taxon>
        <taxon>Pseudomonadati</taxon>
        <taxon>Pseudomonadota</taxon>
        <taxon>Gammaproteobacteria</taxon>
        <taxon>Oceanospirillales</taxon>
        <taxon>Oceanospirillaceae</taxon>
        <taxon>Pontibacterium</taxon>
    </lineage>
</organism>
<evidence type="ECO:0000313" key="6">
    <source>
        <dbReference type="EMBL" id="MBE9396223.1"/>
    </source>
</evidence>
<comment type="caution">
    <text evidence="6">The sequence shown here is derived from an EMBL/GenBank/DDBJ whole genome shotgun (WGS) entry which is preliminary data.</text>
</comment>